<feature type="domain" description="Integrase catalytic" evidence="2">
    <location>
        <begin position="97"/>
        <end position="263"/>
    </location>
</feature>
<dbReference type="AlphaFoldDB" id="A0A5J4QBU9"/>
<dbReference type="InterPro" id="IPR036397">
    <property type="entry name" value="RNaseH_sf"/>
</dbReference>
<dbReference type="PANTHER" id="PTHR46889">
    <property type="entry name" value="TRANSPOSASE INSF FOR INSERTION SEQUENCE IS3B-RELATED"/>
    <property type="match status" value="1"/>
</dbReference>
<dbReference type="PROSITE" id="PS50994">
    <property type="entry name" value="INTEGRASE"/>
    <property type="match status" value="1"/>
</dbReference>
<organism evidence="3">
    <name type="scientific">termite gut metagenome</name>
    <dbReference type="NCBI Taxonomy" id="433724"/>
    <lineage>
        <taxon>unclassified sequences</taxon>
        <taxon>metagenomes</taxon>
        <taxon>organismal metagenomes</taxon>
    </lineage>
</organism>
<name>A0A5J4QBU9_9ZZZZ</name>
<dbReference type="EMBL" id="SNRY01004170">
    <property type="protein sequence ID" value="KAA6318500.1"/>
    <property type="molecule type" value="Genomic_DNA"/>
</dbReference>
<evidence type="ECO:0000259" key="2">
    <source>
        <dbReference type="PROSITE" id="PS50994"/>
    </source>
</evidence>
<dbReference type="InterPro" id="IPR048020">
    <property type="entry name" value="Transpos_IS3"/>
</dbReference>
<gene>
    <name evidence="3" type="ORF">EZS27_031497</name>
</gene>
<proteinExistence type="predicted"/>
<dbReference type="InterPro" id="IPR001584">
    <property type="entry name" value="Integrase_cat-core"/>
</dbReference>
<protein>
    <recommendedName>
        <fullName evidence="2">Integrase catalytic domain-containing protein</fullName>
    </recommendedName>
</protein>
<dbReference type="InterPro" id="IPR050900">
    <property type="entry name" value="Transposase_IS3/IS150/IS904"/>
</dbReference>
<dbReference type="GO" id="GO:0003676">
    <property type="term" value="F:nucleic acid binding"/>
    <property type="evidence" value="ECO:0007669"/>
    <property type="project" value="InterPro"/>
</dbReference>
<dbReference type="Pfam" id="PF13683">
    <property type="entry name" value="rve_3"/>
    <property type="match status" value="1"/>
</dbReference>
<dbReference type="NCBIfam" id="NF033516">
    <property type="entry name" value="transpos_IS3"/>
    <property type="match status" value="1"/>
</dbReference>
<dbReference type="InterPro" id="IPR012337">
    <property type="entry name" value="RNaseH-like_sf"/>
</dbReference>
<dbReference type="SUPFAM" id="SSF53098">
    <property type="entry name" value="Ribonuclease H-like"/>
    <property type="match status" value="1"/>
</dbReference>
<dbReference type="GO" id="GO:0015074">
    <property type="term" value="P:DNA integration"/>
    <property type="evidence" value="ECO:0007669"/>
    <property type="project" value="InterPro"/>
</dbReference>
<feature type="region of interest" description="Disordered" evidence="1">
    <location>
        <begin position="273"/>
        <end position="292"/>
    </location>
</feature>
<comment type="caution">
    <text evidence="3">The sequence shown here is derived from an EMBL/GenBank/DDBJ whole genome shotgun (WGS) entry which is preliminary data.</text>
</comment>
<dbReference type="Gene3D" id="3.30.420.10">
    <property type="entry name" value="Ribonuclease H-like superfamily/Ribonuclease H"/>
    <property type="match status" value="1"/>
</dbReference>
<reference evidence="3" key="1">
    <citation type="submission" date="2019-03" db="EMBL/GenBank/DDBJ databases">
        <title>Single cell metagenomics reveals metabolic interactions within the superorganism composed of flagellate Streblomastix strix and complex community of Bacteroidetes bacteria on its surface.</title>
        <authorList>
            <person name="Treitli S.C."/>
            <person name="Kolisko M."/>
            <person name="Husnik F."/>
            <person name="Keeling P."/>
            <person name="Hampl V."/>
        </authorList>
    </citation>
    <scope>NUCLEOTIDE SEQUENCE</scope>
    <source>
        <strain evidence="3">STM</strain>
    </source>
</reference>
<accession>A0A5J4QBU9</accession>
<dbReference type="PANTHER" id="PTHR46889:SF5">
    <property type="entry name" value="INTEGRASE PROTEIN"/>
    <property type="match status" value="1"/>
</dbReference>
<evidence type="ECO:0000256" key="1">
    <source>
        <dbReference type="SAM" id="MobiDB-lite"/>
    </source>
</evidence>
<sequence>MSRQAYYQHKEVDFKKLALRGFIIQYVQEVRMDAPRMGCEKLYVMCREFFGDLFDIGRDAFYRILREGGLMLKLKKRHKVRTTDSWHEYPRYPNLIHGFVPDRINQLWVSDITYIWTQAGFCFLSLITDAYSHKIVGWQLAPTLVYRYTQEALHSAIENSKVPIKGLIHHSDRGVQYAYPAYTEILRNEGIRISMTQNGDPMENALAERVNGILKQEWLYLYDFADIRSVRAVLEPAIEFYNTRRPHASNNFLTPQQAETGKGILENRWRKKSWKSKGDYTPQGEGLEANRT</sequence>
<evidence type="ECO:0000313" key="3">
    <source>
        <dbReference type="EMBL" id="KAA6318500.1"/>
    </source>
</evidence>